<dbReference type="AlphaFoldDB" id="A0AAI8KUS0"/>
<accession>A0AAI8KUS0</accession>
<reference evidence="1 2" key="1">
    <citation type="submission" date="2018-09" db="EMBL/GenBank/DDBJ databases">
        <title>Production of Trimethoprim by Streptomyces sp. 3E-1.</title>
        <authorList>
            <person name="Kang H.J."/>
            <person name="Kim S.B."/>
        </authorList>
    </citation>
    <scope>NUCLEOTIDE SEQUENCE [LARGE SCALE GENOMIC DNA]</scope>
    <source>
        <strain evidence="1 2">3E-1</strain>
    </source>
</reference>
<dbReference type="KEGG" id="sge:DWG14_00293"/>
<evidence type="ECO:0000313" key="2">
    <source>
        <dbReference type="Proteomes" id="UP000265765"/>
    </source>
</evidence>
<dbReference type="Gene3D" id="3.40.50.620">
    <property type="entry name" value="HUPs"/>
    <property type="match status" value="1"/>
</dbReference>
<name>A0AAI8KUS0_9ACTN</name>
<organism evidence="1 2">
    <name type="scientific">Streptomyces griseorubiginosus</name>
    <dbReference type="NCBI Taxonomy" id="67304"/>
    <lineage>
        <taxon>Bacteria</taxon>
        <taxon>Bacillati</taxon>
        <taxon>Actinomycetota</taxon>
        <taxon>Actinomycetes</taxon>
        <taxon>Kitasatosporales</taxon>
        <taxon>Streptomycetaceae</taxon>
        <taxon>Streptomyces</taxon>
    </lineage>
</organism>
<dbReference type="Proteomes" id="UP000265765">
    <property type="component" value="Chromosome"/>
</dbReference>
<dbReference type="InterPro" id="IPR014729">
    <property type="entry name" value="Rossmann-like_a/b/a_fold"/>
</dbReference>
<sequence length="56" mass="5913">MELPLIVGVDGSDSSLVALDRATDEAVRYGTAVERVQRRRPEVKASADVVAEDAAG</sequence>
<dbReference type="EMBL" id="CP032427">
    <property type="protein sequence ID" value="AYC36085.1"/>
    <property type="molecule type" value="Genomic_DNA"/>
</dbReference>
<evidence type="ECO:0008006" key="3">
    <source>
        <dbReference type="Google" id="ProtNLM"/>
    </source>
</evidence>
<protein>
    <recommendedName>
        <fullName evidence="3">Universal stress protein</fullName>
    </recommendedName>
</protein>
<gene>
    <name evidence="1" type="ORF">DWG14_00293</name>
</gene>
<evidence type="ECO:0000313" key="1">
    <source>
        <dbReference type="EMBL" id="AYC36085.1"/>
    </source>
</evidence>
<proteinExistence type="predicted"/>